<dbReference type="SUPFAM" id="SSF47676">
    <property type="entry name" value="Conserved domain common to transcription factors TFIIS, elongin A, CRSP70"/>
    <property type="match status" value="1"/>
</dbReference>
<organism evidence="7">
    <name type="scientific">Dissoconium aciculare CBS 342.82</name>
    <dbReference type="NCBI Taxonomy" id="1314786"/>
    <lineage>
        <taxon>Eukaryota</taxon>
        <taxon>Fungi</taxon>
        <taxon>Dikarya</taxon>
        <taxon>Ascomycota</taxon>
        <taxon>Pezizomycotina</taxon>
        <taxon>Dothideomycetes</taxon>
        <taxon>Dothideomycetidae</taxon>
        <taxon>Mycosphaerellales</taxon>
        <taxon>Dissoconiaceae</taxon>
        <taxon>Dissoconium</taxon>
    </lineage>
</organism>
<reference evidence="7" key="2">
    <citation type="submission" date="2020-04" db="EMBL/GenBank/DDBJ databases">
        <authorList>
            <consortium name="NCBI Genome Project"/>
        </authorList>
    </citation>
    <scope>NUCLEOTIDE SEQUENCE</scope>
    <source>
        <strain evidence="7">CBS 342.82</strain>
    </source>
</reference>
<dbReference type="Pfam" id="PF08711">
    <property type="entry name" value="Med26"/>
    <property type="match status" value="1"/>
</dbReference>
<dbReference type="GO" id="GO:0005634">
    <property type="term" value="C:nucleus"/>
    <property type="evidence" value="ECO:0007669"/>
    <property type="project" value="UniProtKB-SubCell"/>
</dbReference>
<evidence type="ECO:0000256" key="4">
    <source>
        <dbReference type="SAM" id="MobiDB-lite"/>
    </source>
</evidence>
<evidence type="ECO:0000313" key="7">
    <source>
        <dbReference type="RefSeq" id="XP_033464491.1"/>
    </source>
</evidence>
<feature type="compositionally biased region" description="Basic residues" evidence="4">
    <location>
        <begin position="132"/>
        <end position="149"/>
    </location>
</feature>
<comment type="similarity">
    <text evidence="2">Belongs to the IWS1 family.</text>
</comment>
<keyword evidence="3" id="KW-0539">Nucleus</keyword>
<name>A0A6J3MHP2_9PEZI</name>
<dbReference type="PANTHER" id="PTHR46010:SF1">
    <property type="entry name" value="PROTEIN IWS1 HOMOLOG"/>
    <property type="match status" value="1"/>
</dbReference>
<dbReference type="InterPro" id="IPR035441">
    <property type="entry name" value="TFIIS/LEDGF_dom_sf"/>
</dbReference>
<dbReference type="InterPro" id="IPR017923">
    <property type="entry name" value="TFIIS_N"/>
</dbReference>
<evidence type="ECO:0000256" key="1">
    <source>
        <dbReference type="ARBA" id="ARBA00037349"/>
    </source>
</evidence>
<evidence type="ECO:0000259" key="5">
    <source>
        <dbReference type="PROSITE" id="PS51319"/>
    </source>
</evidence>
<feature type="compositionally biased region" description="Basic and acidic residues" evidence="4">
    <location>
        <begin position="20"/>
        <end position="33"/>
    </location>
</feature>
<dbReference type="PROSITE" id="PS51319">
    <property type="entry name" value="TFIIS_N"/>
    <property type="match status" value="1"/>
</dbReference>
<comment type="subcellular location">
    <subcellularLocation>
        <location evidence="3">Nucleus</location>
    </subcellularLocation>
</comment>
<evidence type="ECO:0000256" key="2">
    <source>
        <dbReference type="ARBA" id="ARBA00037992"/>
    </source>
</evidence>
<keyword evidence="6" id="KW-1185">Reference proteome</keyword>
<dbReference type="PANTHER" id="PTHR46010">
    <property type="entry name" value="PROTEIN IWS1 HOMOLOG"/>
    <property type="match status" value="1"/>
</dbReference>
<feature type="domain" description="TFIIS N-terminal" evidence="5">
    <location>
        <begin position="291"/>
        <end position="369"/>
    </location>
</feature>
<feature type="region of interest" description="Disordered" evidence="4">
    <location>
        <begin position="1"/>
        <end position="203"/>
    </location>
</feature>
<dbReference type="Proteomes" id="UP000504637">
    <property type="component" value="Unplaced"/>
</dbReference>
<dbReference type="GO" id="GO:0016973">
    <property type="term" value="P:poly(A)+ mRNA export from nucleus"/>
    <property type="evidence" value="ECO:0007669"/>
    <property type="project" value="TreeGrafter"/>
</dbReference>
<feature type="compositionally biased region" description="Acidic residues" evidence="4">
    <location>
        <begin position="62"/>
        <end position="92"/>
    </location>
</feature>
<evidence type="ECO:0000256" key="3">
    <source>
        <dbReference type="PROSITE-ProRule" id="PRU00649"/>
    </source>
</evidence>
<protein>
    <recommendedName>
        <fullName evidence="5">TFIIS N-terminal domain-containing protein</fullName>
    </recommendedName>
</protein>
<sequence>MEDLEDPQGAPVTGAVNEPEGNKDPRDPLRPGIDEEDNARTPPLADPTADMEGREDNGELGMGDETDGQAAADDDDELESDLEELDEAEFENFDASAVNISAQPMQVDESNVALLGVHKRKRTAEEEAERERKKKKKERRREKPKRSKKAAGDDDDLDQGEDLDGKRARRSKLGPDGRPVKAVRRPRTPENEENLTPEERRRRALDRKMEDALKTNRVSRRKQAVVLEERADQEIEAMRQRMAKACEMDAQARAQGEVAVYKLKILPDVVELMNRNTIQAQLVDPDVNILEAVRFMLEPADQDAALPNYQIQRELFAILTKLNIGKEALKSSGIGKVVLFYTRSVQPQPEIKRQAERLVGEWMRVILGKSKDRRNISVETRTYDPSVQIQRATAPSQAEQVAAAAERRRRVLEPSRPANRARLDNAGVGTYTIAPVSNLSNVQGIGARRPGAAGEEAFRRIAARSAMKANGTGRR</sequence>
<dbReference type="GeneID" id="54360591"/>
<proteinExistence type="inferred from homology"/>
<dbReference type="InterPro" id="IPR051037">
    <property type="entry name" value="RNAPII_TF_IWS1"/>
</dbReference>
<accession>A0A6J3MHP2</accession>
<dbReference type="OrthoDB" id="21124at2759"/>
<feature type="compositionally biased region" description="Acidic residues" evidence="4">
    <location>
        <begin position="153"/>
        <end position="162"/>
    </location>
</feature>
<comment type="function">
    <text evidence="1">Transcription factor involved in RNA polymerase II transcription regulation. May function in both SPT15/TBP post-recruitment and recruitment steps of transcription.</text>
</comment>
<dbReference type="RefSeq" id="XP_033464491.1">
    <property type="nucleotide sequence ID" value="XM_033602791.1"/>
</dbReference>
<evidence type="ECO:0000313" key="6">
    <source>
        <dbReference type="Proteomes" id="UP000504637"/>
    </source>
</evidence>
<dbReference type="AlphaFoldDB" id="A0A6J3MHP2"/>
<reference evidence="7" key="3">
    <citation type="submission" date="2025-08" db="UniProtKB">
        <authorList>
            <consortium name="RefSeq"/>
        </authorList>
    </citation>
    <scope>IDENTIFICATION</scope>
    <source>
        <strain evidence="7">CBS 342.82</strain>
    </source>
</reference>
<reference evidence="7" key="1">
    <citation type="submission" date="2020-01" db="EMBL/GenBank/DDBJ databases">
        <authorList>
            <consortium name="DOE Joint Genome Institute"/>
            <person name="Haridas S."/>
            <person name="Albert R."/>
            <person name="Binder M."/>
            <person name="Bloem J."/>
            <person name="Labutti K."/>
            <person name="Salamov A."/>
            <person name="Andreopoulos B."/>
            <person name="Baker S.E."/>
            <person name="Barry K."/>
            <person name="Bills G."/>
            <person name="Bluhm B.H."/>
            <person name="Cannon C."/>
            <person name="Castanera R."/>
            <person name="Culley D.E."/>
            <person name="Daum C."/>
            <person name="Ezra D."/>
            <person name="Gonzalez J.B."/>
            <person name="Henrissat B."/>
            <person name="Kuo A."/>
            <person name="Liang C."/>
            <person name="Lipzen A."/>
            <person name="Lutzoni F."/>
            <person name="Magnuson J."/>
            <person name="Mondo S."/>
            <person name="Nolan M."/>
            <person name="Ohm R."/>
            <person name="Pangilinan J."/>
            <person name="Park H.-J."/>
            <person name="Ramirez L."/>
            <person name="Alfaro M."/>
            <person name="Sun H."/>
            <person name="Tritt A."/>
            <person name="Yoshinaga Y."/>
            <person name="Zwiers L.-H."/>
            <person name="Turgeon B.G."/>
            <person name="Goodwin S.B."/>
            <person name="Spatafora J.W."/>
            <person name="Crous P.W."/>
            <person name="Grigoriev I.V."/>
        </authorList>
    </citation>
    <scope>NUCLEOTIDE SEQUENCE</scope>
    <source>
        <strain evidence="7">CBS 342.82</strain>
    </source>
</reference>
<dbReference type="Gene3D" id="1.20.930.10">
    <property type="entry name" value="Conserved domain common to transcription factors TFIIS, elongin A, CRSP70"/>
    <property type="match status" value="1"/>
</dbReference>
<gene>
    <name evidence="7" type="ORF">K489DRAFT_366604</name>
</gene>